<protein>
    <submittedName>
        <fullName evidence="4">SMP-30/Gluconolaconase/LRE domain protein</fullName>
    </submittedName>
</protein>
<evidence type="ECO:0000313" key="5">
    <source>
        <dbReference type="Proteomes" id="UP000007962"/>
    </source>
</evidence>
<dbReference type="Gene3D" id="2.120.10.30">
    <property type="entry name" value="TolB, C-terminal domain"/>
    <property type="match status" value="1"/>
</dbReference>
<feature type="domain" description="SMP-30/Gluconolactonase/LRE-like region" evidence="3">
    <location>
        <begin position="55"/>
        <end position="252"/>
    </location>
</feature>
<evidence type="ECO:0000259" key="3">
    <source>
        <dbReference type="Pfam" id="PF08450"/>
    </source>
</evidence>
<dbReference type="RefSeq" id="WP_015881912.1">
    <property type="nucleotide sequence ID" value="NC_012669.1"/>
</dbReference>
<dbReference type="AlphaFoldDB" id="C5C2I6"/>
<dbReference type="GO" id="GO:0016787">
    <property type="term" value="F:hydrolase activity"/>
    <property type="evidence" value="ECO:0007669"/>
    <property type="project" value="UniProtKB-KW"/>
</dbReference>
<dbReference type="Pfam" id="PF08450">
    <property type="entry name" value="SGL"/>
    <property type="match status" value="1"/>
</dbReference>
<dbReference type="eggNOG" id="COG3386">
    <property type="taxonomic scope" value="Bacteria"/>
</dbReference>
<dbReference type="STRING" id="471853.Bcav_1414"/>
<dbReference type="SUPFAM" id="SSF63829">
    <property type="entry name" value="Calcium-dependent phosphotriesterase"/>
    <property type="match status" value="1"/>
</dbReference>
<dbReference type="EMBL" id="CP001618">
    <property type="protein sequence ID" value="ACQ79672.1"/>
    <property type="molecule type" value="Genomic_DNA"/>
</dbReference>
<dbReference type="InterPro" id="IPR013658">
    <property type="entry name" value="SGL"/>
</dbReference>
<comment type="similarity">
    <text evidence="1">Belongs to the SMP-30/CGR1 family.</text>
</comment>
<sequence length="279" mass="29400">MTARVFVDGTLSRPQLDHPEGIAVHPDGSVWCGGEHGQLYRIEPDGSSFTEVASTDGFLLGLAFGPDETLYACDLRHRCVWRYDTATGDLTEVTRGGTGTLETPNAVVVAPDGTLYVSDSGTQGARDGRVFRFGPDGSGGPWFTQPLDFANGVALAADGGALYVAETFRPGITRIPIGDDGEPGAAQSVVELPGVLPDGVTLGPDGRLYVGCYEPSRILRVDPSTGETEVLVDDPTAHLLCHPTNTAFRGGDLFSSNLGRWHVTLVEGVCAAPSGRLSR</sequence>
<reference evidence="4 5" key="1">
    <citation type="journal article" date="2009" name="Stand. Genomic Sci.">
        <title>Complete genome sequence of Beutenbergia cavernae type strain (HKI 0122).</title>
        <authorList>
            <person name="Land M."/>
            <person name="Pukall R."/>
            <person name="Abt B."/>
            <person name="Goker M."/>
            <person name="Rohde M."/>
            <person name="Glavina Del Rio T."/>
            <person name="Tice H."/>
            <person name="Copeland A."/>
            <person name="Cheng J.F."/>
            <person name="Lucas S."/>
            <person name="Chen F."/>
            <person name="Nolan M."/>
            <person name="Bruce D."/>
            <person name="Goodwin L."/>
            <person name="Pitluck S."/>
            <person name="Ivanova N."/>
            <person name="Mavromatis K."/>
            <person name="Ovchinnikova G."/>
            <person name="Pati A."/>
            <person name="Chen A."/>
            <person name="Palaniappan K."/>
            <person name="Hauser L."/>
            <person name="Chang Y.J."/>
            <person name="Jefferies C.C."/>
            <person name="Saunders E."/>
            <person name="Brettin T."/>
            <person name="Detter J.C."/>
            <person name="Han C."/>
            <person name="Chain P."/>
            <person name="Bristow J."/>
            <person name="Eisen J.A."/>
            <person name="Markowitz V."/>
            <person name="Hugenholtz P."/>
            <person name="Kyrpides N.C."/>
            <person name="Klenk H.P."/>
            <person name="Lapidus A."/>
        </authorList>
    </citation>
    <scope>NUCLEOTIDE SEQUENCE [LARGE SCALE GENOMIC DNA]</scope>
    <source>
        <strain evidence="5">ATCC BAA-8 / DSM 12333 / NBRC 16432</strain>
    </source>
</reference>
<evidence type="ECO:0000313" key="4">
    <source>
        <dbReference type="EMBL" id="ACQ79672.1"/>
    </source>
</evidence>
<dbReference type="Proteomes" id="UP000007962">
    <property type="component" value="Chromosome"/>
</dbReference>
<dbReference type="OrthoDB" id="241638at2"/>
<accession>C5C2I6</accession>
<dbReference type="KEGG" id="bcv:Bcav_1414"/>
<name>C5C2I6_BEUC1</name>
<dbReference type="PANTHER" id="PTHR47572">
    <property type="entry name" value="LIPOPROTEIN-RELATED"/>
    <property type="match status" value="1"/>
</dbReference>
<organism evidence="4 5">
    <name type="scientific">Beutenbergia cavernae (strain ATCC BAA-8 / DSM 12333 / CCUG 43141 / JCM 11478 / NBRC 16432 / NCIMB 13614 / HKI 0122)</name>
    <dbReference type="NCBI Taxonomy" id="471853"/>
    <lineage>
        <taxon>Bacteria</taxon>
        <taxon>Bacillati</taxon>
        <taxon>Actinomycetota</taxon>
        <taxon>Actinomycetes</taxon>
        <taxon>Micrococcales</taxon>
        <taxon>Beutenbergiaceae</taxon>
        <taxon>Beutenbergia</taxon>
    </lineage>
</organism>
<proteinExistence type="inferred from homology"/>
<keyword evidence="2" id="KW-0378">Hydrolase</keyword>
<dbReference type="PANTHER" id="PTHR47572:SF4">
    <property type="entry name" value="LACTONASE DRP35"/>
    <property type="match status" value="1"/>
</dbReference>
<gene>
    <name evidence="4" type="ordered locus">Bcav_1414</name>
</gene>
<keyword evidence="5" id="KW-1185">Reference proteome</keyword>
<dbReference type="Pfam" id="PF20067">
    <property type="entry name" value="SSL_N"/>
    <property type="match status" value="1"/>
</dbReference>
<dbReference type="HOGENOM" id="CLU_990264_0_0_11"/>
<dbReference type="InterPro" id="IPR011042">
    <property type="entry name" value="6-blade_b-propeller_TolB-like"/>
</dbReference>
<dbReference type="InterPro" id="IPR051262">
    <property type="entry name" value="SMP-30/CGR1_Lactonase"/>
</dbReference>
<evidence type="ECO:0000256" key="2">
    <source>
        <dbReference type="ARBA" id="ARBA00022801"/>
    </source>
</evidence>
<evidence type="ECO:0000256" key="1">
    <source>
        <dbReference type="ARBA" id="ARBA00008853"/>
    </source>
</evidence>